<dbReference type="HAMAP" id="MF_00178">
    <property type="entry name" value="Lumazine_synth"/>
    <property type="match status" value="1"/>
</dbReference>
<dbReference type="GO" id="GO:0000906">
    <property type="term" value="F:6,7-dimethyl-8-ribityllumazine synthase activity"/>
    <property type="evidence" value="ECO:0007669"/>
    <property type="project" value="UniProtKB-UniRule"/>
</dbReference>
<dbReference type="CDD" id="cd09209">
    <property type="entry name" value="Lumazine_synthase-I"/>
    <property type="match status" value="1"/>
</dbReference>
<protein>
    <recommendedName>
        <fullName evidence="3 7">6,7-dimethyl-8-ribityllumazine synthase</fullName>
        <shortName evidence="7">DMRL synthase</shortName>
        <shortName evidence="7">LS</shortName>
        <shortName evidence="7">Lumazine synthase</shortName>
        <ecNumber evidence="3 7">2.5.1.78</ecNumber>
    </recommendedName>
</protein>
<dbReference type="InterPro" id="IPR036467">
    <property type="entry name" value="LS/RS_sf"/>
</dbReference>
<evidence type="ECO:0000256" key="2">
    <source>
        <dbReference type="ARBA" id="ARBA00007424"/>
    </source>
</evidence>
<name>A0A7T4EE42_9CORY</name>
<evidence type="ECO:0000313" key="10">
    <source>
        <dbReference type="Proteomes" id="UP000596145"/>
    </source>
</evidence>
<keyword evidence="5 7" id="KW-0808">Transferase</keyword>
<dbReference type="RefSeq" id="WP_005389951.1">
    <property type="nucleotide sequence ID" value="NZ_CP066007.1"/>
</dbReference>
<feature type="active site" description="Proton donor" evidence="7">
    <location>
        <position position="87"/>
    </location>
</feature>
<organism evidence="8 10">
    <name type="scientific">Corynebacterium glucuronolyticum</name>
    <dbReference type="NCBI Taxonomy" id="39791"/>
    <lineage>
        <taxon>Bacteria</taxon>
        <taxon>Bacillati</taxon>
        <taxon>Actinomycetota</taxon>
        <taxon>Actinomycetes</taxon>
        <taxon>Mycobacteriales</taxon>
        <taxon>Corynebacteriaceae</taxon>
        <taxon>Corynebacterium</taxon>
    </lineage>
</organism>
<gene>
    <name evidence="7" type="primary">ribH</name>
    <name evidence="8" type="ORF">I6I10_09265</name>
    <name evidence="9" type="ORF">I6J21_06875</name>
</gene>
<dbReference type="EMBL" id="CP069534">
    <property type="protein sequence ID" value="QRP69562.1"/>
    <property type="molecule type" value="Genomic_DNA"/>
</dbReference>
<evidence type="ECO:0000256" key="7">
    <source>
        <dbReference type="HAMAP-Rule" id="MF_00178"/>
    </source>
</evidence>
<dbReference type="InterPro" id="IPR034964">
    <property type="entry name" value="LS"/>
</dbReference>
<dbReference type="GO" id="GO:0005829">
    <property type="term" value="C:cytosol"/>
    <property type="evidence" value="ECO:0007669"/>
    <property type="project" value="TreeGrafter"/>
</dbReference>
<dbReference type="NCBIfam" id="TIGR00114">
    <property type="entry name" value="lumazine-synth"/>
    <property type="match status" value="1"/>
</dbReference>
<comment type="catalytic activity">
    <reaction evidence="6 7">
        <text>(2S)-2-hydroxy-3-oxobutyl phosphate + 5-amino-6-(D-ribitylamino)uracil = 6,7-dimethyl-8-(1-D-ribityl)lumazine + phosphate + 2 H2O + H(+)</text>
        <dbReference type="Rhea" id="RHEA:26152"/>
        <dbReference type="ChEBI" id="CHEBI:15377"/>
        <dbReference type="ChEBI" id="CHEBI:15378"/>
        <dbReference type="ChEBI" id="CHEBI:15934"/>
        <dbReference type="ChEBI" id="CHEBI:43474"/>
        <dbReference type="ChEBI" id="CHEBI:58201"/>
        <dbReference type="ChEBI" id="CHEBI:58830"/>
        <dbReference type="EC" id="2.5.1.78"/>
    </reaction>
</comment>
<dbReference type="GO" id="GO:0009349">
    <property type="term" value="C:riboflavin synthase complex"/>
    <property type="evidence" value="ECO:0007669"/>
    <property type="project" value="UniProtKB-UniRule"/>
</dbReference>
<evidence type="ECO:0000256" key="4">
    <source>
        <dbReference type="ARBA" id="ARBA00022619"/>
    </source>
</evidence>
<dbReference type="AlphaFoldDB" id="A0A7T4EE42"/>
<dbReference type="UniPathway" id="UPA00275">
    <property type="reaction ID" value="UER00404"/>
</dbReference>
<dbReference type="EC" id="2.5.1.78" evidence="3 7"/>
<feature type="binding site" evidence="7">
    <location>
        <begin position="84"/>
        <end position="85"/>
    </location>
    <ligand>
        <name>(2S)-2-hydroxy-3-oxobutyl phosphate</name>
        <dbReference type="ChEBI" id="CHEBI:58830"/>
    </ligand>
</feature>
<dbReference type="InterPro" id="IPR002180">
    <property type="entry name" value="LS/RS"/>
</dbReference>
<comment type="function">
    <text evidence="7">Catalyzes the formation of 6,7-dimethyl-8-ribityllumazine by condensation of 5-amino-6-(D-ribitylamino)uracil with 3,4-dihydroxy-2-butanone 4-phosphate. This is the penultimate step in the biosynthesis of riboflavin.</text>
</comment>
<dbReference type="GeneID" id="92760129"/>
<feature type="binding site" evidence="7">
    <location>
        <begin position="57"/>
        <end position="59"/>
    </location>
    <ligand>
        <name>5-amino-6-(D-ribitylamino)uracil</name>
        <dbReference type="ChEBI" id="CHEBI:15934"/>
    </ligand>
</feature>
<feature type="binding site" evidence="7">
    <location>
        <position position="126"/>
    </location>
    <ligand>
        <name>(2S)-2-hydroxy-3-oxobutyl phosphate</name>
        <dbReference type="ChEBI" id="CHEBI:58830"/>
    </ligand>
</feature>
<evidence type="ECO:0000256" key="3">
    <source>
        <dbReference type="ARBA" id="ARBA00012664"/>
    </source>
</evidence>
<comment type="pathway">
    <text evidence="1 7">Cofactor biosynthesis; riboflavin biosynthesis; riboflavin from 2-hydroxy-3-oxobutyl phosphate and 5-amino-6-(D-ribitylamino)uracil: step 1/2.</text>
</comment>
<dbReference type="PANTHER" id="PTHR21058:SF0">
    <property type="entry name" value="6,7-DIMETHYL-8-RIBITYLLUMAZINE SYNTHASE"/>
    <property type="match status" value="1"/>
</dbReference>
<proteinExistence type="inferred from homology"/>
<evidence type="ECO:0000313" key="8">
    <source>
        <dbReference type="EMBL" id="QQB45684.1"/>
    </source>
</evidence>
<sequence length="162" mass="16786">MSGAGLPTFGSIDATGLAVAVVSSTWNEEITDILHAHAVAKAKELGARVYDVRVVGALEIPVVVAKLAQHFDAVVATGCVVKGGTPHFDYVCDSVTEGLTRIALDTGTPIGNGVLTTNTLEQARERSGVEGASEDKGADAMFAALHTALTLRKIVKDAGSWK</sequence>
<dbReference type="GO" id="GO:0009231">
    <property type="term" value="P:riboflavin biosynthetic process"/>
    <property type="evidence" value="ECO:0007669"/>
    <property type="project" value="UniProtKB-UniRule"/>
</dbReference>
<evidence type="ECO:0000313" key="9">
    <source>
        <dbReference type="EMBL" id="QRP69562.1"/>
    </source>
</evidence>
<feature type="binding site" evidence="7">
    <location>
        <position position="112"/>
    </location>
    <ligand>
        <name>5-amino-6-(D-ribitylamino)uracil</name>
        <dbReference type="ChEBI" id="CHEBI:15934"/>
    </ligand>
</feature>
<dbReference type="PANTHER" id="PTHR21058">
    <property type="entry name" value="6,7-DIMETHYL-8-RIBITYLLUMAZINE SYNTHASE DMRL SYNTHASE LUMAZINE SYNTHASE"/>
    <property type="match status" value="1"/>
</dbReference>
<accession>A0A7T4EE42</accession>
<reference evidence="8 10" key="1">
    <citation type="submission" date="2020-12" db="EMBL/GenBank/DDBJ databases">
        <title>FDA dAtabase for Regulatory Grade micrObial Sequences (FDA-ARGOS): Supporting development and validation of Infectious Disease Dx tests.</title>
        <authorList>
            <person name="Sproer C."/>
            <person name="Gronow S."/>
            <person name="Severitt S."/>
            <person name="Schroder I."/>
            <person name="Tallon L."/>
            <person name="Sadzewicz L."/>
            <person name="Zhao X."/>
            <person name="Boylan J."/>
            <person name="Ott S."/>
            <person name="Bowen H."/>
            <person name="Vavikolanu K."/>
            <person name="Mehta A."/>
            <person name="Aluvathingal J."/>
            <person name="Nadendla S."/>
            <person name="Lowell S."/>
            <person name="Myers T."/>
            <person name="Yan Y."/>
            <person name="Sichtig H."/>
        </authorList>
    </citation>
    <scope>NUCLEOTIDE SEQUENCE [LARGE SCALE GENOMIC DNA]</scope>
    <source>
        <strain evidence="8 10">FDAARGOS_1053</strain>
        <strain evidence="9">FDAARGOS_1191</strain>
    </source>
</reference>
<evidence type="ECO:0000256" key="1">
    <source>
        <dbReference type="ARBA" id="ARBA00004917"/>
    </source>
</evidence>
<dbReference type="Gene3D" id="3.40.50.960">
    <property type="entry name" value="Lumazine/riboflavin synthase"/>
    <property type="match status" value="1"/>
</dbReference>
<feature type="binding site" evidence="7">
    <location>
        <begin position="79"/>
        <end position="81"/>
    </location>
    <ligand>
        <name>5-amino-6-(D-ribitylamino)uracil</name>
        <dbReference type="ChEBI" id="CHEBI:15934"/>
    </ligand>
</feature>
<keyword evidence="4 7" id="KW-0686">Riboflavin biosynthesis</keyword>
<dbReference type="EMBL" id="CP066007">
    <property type="protein sequence ID" value="QQB45684.1"/>
    <property type="molecule type" value="Genomic_DNA"/>
</dbReference>
<dbReference type="OrthoDB" id="9809709at2"/>
<dbReference type="SUPFAM" id="SSF52121">
    <property type="entry name" value="Lumazine synthase"/>
    <property type="match status" value="1"/>
</dbReference>
<feature type="binding site" evidence="7">
    <location>
        <position position="26"/>
    </location>
    <ligand>
        <name>5-amino-6-(D-ribitylamino)uracil</name>
        <dbReference type="ChEBI" id="CHEBI:15934"/>
    </ligand>
</feature>
<dbReference type="Proteomes" id="UP000596145">
    <property type="component" value="Chromosome"/>
</dbReference>
<evidence type="ECO:0000256" key="5">
    <source>
        <dbReference type="ARBA" id="ARBA00022679"/>
    </source>
</evidence>
<dbReference type="Pfam" id="PF00885">
    <property type="entry name" value="DMRL_synthase"/>
    <property type="match status" value="1"/>
</dbReference>
<dbReference type="Proteomes" id="UP000617681">
    <property type="component" value="Chromosome"/>
</dbReference>
<evidence type="ECO:0000256" key="6">
    <source>
        <dbReference type="ARBA" id="ARBA00048785"/>
    </source>
</evidence>
<comment type="similarity">
    <text evidence="2 7">Belongs to the DMRL synthase family.</text>
</comment>